<evidence type="ECO:0008006" key="6">
    <source>
        <dbReference type="Google" id="ProtNLM"/>
    </source>
</evidence>
<evidence type="ECO:0000313" key="5">
    <source>
        <dbReference type="Proteomes" id="UP001209878"/>
    </source>
</evidence>
<organism evidence="4 5">
    <name type="scientific">Ridgeia piscesae</name>
    <name type="common">Tubeworm</name>
    <dbReference type="NCBI Taxonomy" id="27915"/>
    <lineage>
        <taxon>Eukaryota</taxon>
        <taxon>Metazoa</taxon>
        <taxon>Spiralia</taxon>
        <taxon>Lophotrochozoa</taxon>
        <taxon>Annelida</taxon>
        <taxon>Polychaeta</taxon>
        <taxon>Sedentaria</taxon>
        <taxon>Canalipalpata</taxon>
        <taxon>Sabellida</taxon>
        <taxon>Siboglinidae</taxon>
        <taxon>Ridgeia</taxon>
    </lineage>
</organism>
<dbReference type="Proteomes" id="UP001209878">
    <property type="component" value="Unassembled WGS sequence"/>
</dbReference>
<dbReference type="Pfam" id="PF15305">
    <property type="entry name" value="IFT43"/>
    <property type="match status" value="1"/>
</dbReference>
<dbReference type="PANTHER" id="PTHR33724:SF1">
    <property type="entry name" value="INTRAFLAGELLAR TRANSPORT PROTEIN 43 HOMOLOG"/>
    <property type="match status" value="1"/>
</dbReference>
<reference evidence="4" key="1">
    <citation type="journal article" date="2023" name="Mol. Biol. Evol.">
        <title>Third-Generation Sequencing Reveals the Adaptive Role of the Epigenome in Three Deep-Sea Polychaetes.</title>
        <authorList>
            <person name="Perez M."/>
            <person name="Aroh O."/>
            <person name="Sun Y."/>
            <person name="Lan Y."/>
            <person name="Juniper S.K."/>
            <person name="Young C.R."/>
            <person name="Angers B."/>
            <person name="Qian P.Y."/>
        </authorList>
    </citation>
    <scope>NUCLEOTIDE SEQUENCE</scope>
    <source>
        <strain evidence="4">R07B-5</strain>
    </source>
</reference>
<gene>
    <name evidence="4" type="ORF">NP493_769g02007</name>
</gene>
<dbReference type="GO" id="GO:0005929">
    <property type="term" value="C:cilium"/>
    <property type="evidence" value="ECO:0007669"/>
    <property type="project" value="TreeGrafter"/>
</dbReference>
<comment type="caution">
    <text evidence="4">The sequence shown here is derived from an EMBL/GenBank/DDBJ whole genome shotgun (WGS) entry which is preliminary data.</text>
</comment>
<feature type="compositionally biased region" description="Basic and acidic residues" evidence="3">
    <location>
        <begin position="7"/>
        <end position="17"/>
    </location>
</feature>
<protein>
    <recommendedName>
        <fullName evidence="6">Intraflagellar transport protein 43</fullName>
    </recommendedName>
</protein>
<evidence type="ECO:0000256" key="2">
    <source>
        <dbReference type="ARBA" id="ARBA00022794"/>
    </source>
</evidence>
<dbReference type="AlphaFoldDB" id="A0AAD9NNG3"/>
<keyword evidence="2" id="KW-0970">Cilium biogenesis/degradation</keyword>
<dbReference type="EMBL" id="JAODUO010000768">
    <property type="protein sequence ID" value="KAK2174893.1"/>
    <property type="molecule type" value="Genomic_DNA"/>
</dbReference>
<accession>A0AAD9NNG3</accession>
<evidence type="ECO:0000313" key="4">
    <source>
        <dbReference type="EMBL" id="KAK2174893.1"/>
    </source>
</evidence>
<name>A0AAD9NNG3_RIDPI</name>
<comment type="similarity">
    <text evidence="1">Belongs to the IFT43 family.</text>
</comment>
<proteinExistence type="inferred from homology"/>
<sequence length="195" mass="22137">MDDDFGFGDKKGKDKTTKKGRRAPNTPQVPSEPADDTVTEEVMAHETKSGDIPRPKKRVGGWGEEKRKRNTDDIEDERLRQRSPEKDDSDSEIPVIPDLEDQQDDLTTQIAVAPNVAVNRVATYRELDNDLLQHASFLTLDNAIDLKLLSKGLSSEVDVQEEDKAWDWDRLFTEVTSELLTEWEKKEEVEQKSGA</sequence>
<feature type="compositionally biased region" description="Basic and acidic residues" evidence="3">
    <location>
        <begin position="63"/>
        <end position="86"/>
    </location>
</feature>
<feature type="compositionally biased region" description="Basic and acidic residues" evidence="3">
    <location>
        <begin position="42"/>
        <end position="54"/>
    </location>
</feature>
<evidence type="ECO:0000256" key="3">
    <source>
        <dbReference type="SAM" id="MobiDB-lite"/>
    </source>
</evidence>
<dbReference type="PANTHER" id="PTHR33724">
    <property type="entry name" value="INTRAFLAGELLAR TRANSPORT PROTEIN 43 HOMOLOG"/>
    <property type="match status" value="1"/>
</dbReference>
<evidence type="ECO:0000256" key="1">
    <source>
        <dbReference type="ARBA" id="ARBA00007563"/>
    </source>
</evidence>
<dbReference type="GO" id="GO:0030991">
    <property type="term" value="C:intraciliary transport particle A"/>
    <property type="evidence" value="ECO:0007669"/>
    <property type="project" value="InterPro"/>
</dbReference>
<dbReference type="GO" id="GO:0035721">
    <property type="term" value="P:intraciliary retrograde transport"/>
    <property type="evidence" value="ECO:0007669"/>
    <property type="project" value="TreeGrafter"/>
</dbReference>
<feature type="region of interest" description="Disordered" evidence="3">
    <location>
        <begin position="1"/>
        <end position="101"/>
    </location>
</feature>
<dbReference type="InterPro" id="IPR029302">
    <property type="entry name" value="IFT43"/>
</dbReference>
<keyword evidence="5" id="KW-1185">Reference proteome</keyword>